<name>A0A0E9LSH1_9BACT</name>
<dbReference type="InterPro" id="IPR004481">
    <property type="entry name" value="K/Na/Ca-exchanger"/>
</dbReference>
<evidence type="ECO:0000259" key="6">
    <source>
        <dbReference type="Pfam" id="PF01699"/>
    </source>
</evidence>
<evidence type="ECO:0000313" key="8">
    <source>
        <dbReference type="Proteomes" id="UP000032900"/>
    </source>
</evidence>
<dbReference type="GO" id="GO:0006874">
    <property type="term" value="P:intracellular calcium ion homeostasis"/>
    <property type="evidence" value="ECO:0007669"/>
    <property type="project" value="TreeGrafter"/>
</dbReference>
<feature type="transmembrane region" description="Helical" evidence="5">
    <location>
        <begin position="25"/>
        <end position="46"/>
    </location>
</feature>
<accession>A0A0E9LSH1</accession>
<keyword evidence="2 5" id="KW-0812">Transmembrane</keyword>
<feature type="transmembrane region" description="Helical" evidence="5">
    <location>
        <begin position="252"/>
        <end position="269"/>
    </location>
</feature>
<gene>
    <name evidence="7" type="ORF">JCM15548_270</name>
</gene>
<dbReference type="NCBIfam" id="TIGR00367">
    <property type="entry name" value="calcium/sodium antiporter"/>
    <property type="match status" value="1"/>
</dbReference>
<organism evidence="7 8">
    <name type="scientific">Geofilum rubicundum JCM 15548</name>
    <dbReference type="NCBI Taxonomy" id="1236989"/>
    <lineage>
        <taxon>Bacteria</taxon>
        <taxon>Pseudomonadati</taxon>
        <taxon>Bacteroidota</taxon>
        <taxon>Bacteroidia</taxon>
        <taxon>Marinilabiliales</taxon>
        <taxon>Marinilabiliaceae</taxon>
        <taxon>Geofilum</taxon>
    </lineage>
</organism>
<evidence type="ECO:0000313" key="7">
    <source>
        <dbReference type="EMBL" id="GAO28204.1"/>
    </source>
</evidence>
<evidence type="ECO:0000256" key="3">
    <source>
        <dbReference type="ARBA" id="ARBA00022989"/>
    </source>
</evidence>
<comment type="subcellular location">
    <subcellularLocation>
        <location evidence="1">Membrane</location>
        <topology evidence="1">Multi-pass membrane protein</topology>
    </subcellularLocation>
</comment>
<dbReference type="PANTHER" id="PTHR10846:SF8">
    <property type="entry name" value="INNER MEMBRANE PROTEIN YRBG"/>
    <property type="match status" value="1"/>
</dbReference>
<evidence type="ECO:0000256" key="5">
    <source>
        <dbReference type="SAM" id="Phobius"/>
    </source>
</evidence>
<feature type="domain" description="Sodium/calcium exchanger membrane region" evidence="6">
    <location>
        <begin position="2"/>
        <end position="101"/>
    </location>
</feature>
<dbReference type="Pfam" id="PF01699">
    <property type="entry name" value="Na_Ca_ex"/>
    <property type="match status" value="2"/>
</dbReference>
<dbReference type="Proteomes" id="UP000032900">
    <property type="component" value="Unassembled WGS sequence"/>
</dbReference>
<reference evidence="7 8" key="1">
    <citation type="journal article" date="2015" name="Microbes Environ.">
        <title>Distribution and evolution of nitrogen fixation genes in the phylum bacteroidetes.</title>
        <authorList>
            <person name="Inoue J."/>
            <person name="Oshima K."/>
            <person name="Suda W."/>
            <person name="Sakamoto M."/>
            <person name="Iino T."/>
            <person name="Noda S."/>
            <person name="Hongoh Y."/>
            <person name="Hattori M."/>
            <person name="Ohkuma M."/>
        </authorList>
    </citation>
    <scope>NUCLEOTIDE SEQUENCE [LARGE SCALE GENOMIC DNA]</scope>
    <source>
        <strain evidence="7">JCM 15548</strain>
    </source>
</reference>
<comment type="caution">
    <text evidence="7">The sequence shown here is derived from an EMBL/GenBank/DDBJ whole genome shotgun (WGS) entry which is preliminary data.</text>
</comment>
<sequence>MVAFGTSAPELFVSVKAAFNGVPDLAIGNVVGSNIANIGLILGLVAMIMPIPTRNRTVWFDWTIMIVATVLLMFFAYNGTIGFLEGIVFLVSLGLYLIWSVFKARRKSQSSEEVFLSADISIWKALFWVLVSVVGLYYGAEWLVRGATTLALSWGVSDRIIGISVVAFGTSVPELATSMMALYRKENDISVGNIIGSNIFNIWAVLGVTAVISPLQVNDKEMLSQDLLISIGFAVLLLLFMLPLSRGVLSRWKGAILFLLYILYIYILFA</sequence>
<feature type="transmembrane region" description="Helical" evidence="5">
    <location>
        <begin position="227"/>
        <end position="245"/>
    </location>
</feature>
<evidence type="ECO:0000256" key="2">
    <source>
        <dbReference type="ARBA" id="ARBA00022692"/>
    </source>
</evidence>
<keyword evidence="4 5" id="KW-0472">Membrane</keyword>
<feature type="transmembrane region" description="Helical" evidence="5">
    <location>
        <begin position="195"/>
        <end position="215"/>
    </location>
</feature>
<dbReference type="AlphaFoldDB" id="A0A0E9LSH1"/>
<feature type="transmembrane region" description="Helical" evidence="5">
    <location>
        <begin position="83"/>
        <end position="102"/>
    </location>
</feature>
<evidence type="ECO:0000256" key="4">
    <source>
        <dbReference type="ARBA" id="ARBA00023136"/>
    </source>
</evidence>
<dbReference type="PANTHER" id="PTHR10846">
    <property type="entry name" value="SODIUM/POTASSIUM/CALCIUM EXCHANGER"/>
    <property type="match status" value="1"/>
</dbReference>
<feature type="domain" description="Sodium/calcium exchanger membrane region" evidence="6">
    <location>
        <begin position="125"/>
        <end position="269"/>
    </location>
</feature>
<feature type="transmembrane region" description="Helical" evidence="5">
    <location>
        <begin position="160"/>
        <end position="183"/>
    </location>
</feature>
<keyword evidence="8" id="KW-1185">Reference proteome</keyword>
<dbReference type="GO" id="GO:0005886">
    <property type="term" value="C:plasma membrane"/>
    <property type="evidence" value="ECO:0007669"/>
    <property type="project" value="TreeGrafter"/>
</dbReference>
<dbReference type="GO" id="GO:0008273">
    <property type="term" value="F:calcium, potassium:sodium antiporter activity"/>
    <property type="evidence" value="ECO:0007669"/>
    <property type="project" value="TreeGrafter"/>
</dbReference>
<evidence type="ECO:0000256" key="1">
    <source>
        <dbReference type="ARBA" id="ARBA00004141"/>
    </source>
</evidence>
<dbReference type="EMBL" id="BAZW01000001">
    <property type="protein sequence ID" value="GAO28204.1"/>
    <property type="molecule type" value="Genomic_DNA"/>
</dbReference>
<proteinExistence type="predicted"/>
<dbReference type="Gene3D" id="1.20.1420.30">
    <property type="entry name" value="NCX, central ion-binding region"/>
    <property type="match status" value="2"/>
</dbReference>
<dbReference type="STRING" id="1236989.JCM15548_270"/>
<feature type="transmembrane region" description="Helical" evidence="5">
    <location>
        <begin position="58"/>
        <end position="77"/>
    </location>
</feature>
<protein>
    <submittedName>
        <fullName evidence="7">Inner membrane protein YrbG</fullName>
    </submittedName>
</protein>
<feature type="transmembrane region" description="Helical" evidence="5">
    <location>
        <begin position="114"/>
        <end position="140"/>
    </location>
</feature>
<keyword evidence="3 5" id="KW-1133">Transmembrane helix</keyword>
<dbReference type="InterPro" id="IPR004837">
    <property type="entry name" value="NaCa_Exmemb"/>
</dbReference>
<dbReference type="GO" id="GO:0005262">
    <property type="term" value="F:calcium channel activity"/>
    <property type="evidence" value="ECO:0007669"/>
    <property type="project" value="TreeGrafter"/>
</dbReference>
<dbReference type="InterPro" id="IPR044880">
    <property type="entry name" value="NCX_ion-bd_dom_sf"/>
</dbReference>